<dbReference type="Proteomes" id="UP000694480">
    <property type="component" value="Unassembled WGS sequence"/>
</dbReference>
<dbReference type="GO" id="GO:0046872">
    <property type="term" value="F:metal ion binding"/>
    <property type="evidence" value="ECO:0007669"/>
    <property type="project" value="UniProtKB-UniRule"/>
</dbReference>
<keyword evidence="2 7" id="KW-0645">Protease</keyword>
<keyword evidence="3 7" id="KW-0479">Metal-binding</keyword>
<dbReference type="PANTHER" id="PTHR43660">
    <property type="entry name" value="DIPEPTIDYL CARBOXYPEPTIDASE"/>
    <property type="match status" value="1"/>
</dbReference>
<evidence type="ECO:0000259" key="8">
    <source>
        <dbReference type="Pfam" id="PF01432"/>
    </source>
</evidence>
<dbReference type="Gene3D" id="1.10.1370.40">
    <property type="match status" value="1"/>
</dbReference>
<evidence type="ECO:0000256" key="3">
    <source>
        <dbReference type="ARBA" id="ARBA00022723"/>
    </source>
</evidence>
<name>A0A930YX50_9FLAO</name>
<evidence type="ECO:0000256" key="7">
    <source>
        <dbReference type="RuleBase" id="RU003435"/>
    </source>
</evidence>
<comment type="caution">
    <text evidence="9">The sequence shown here is derived from an EMBL/GenBank/DDBJ whole genome shotgun (WGS) entry which is preliminary data.</text>
</comment>
<comment type="cofactor">
    <cofactor evidence="7">
        <name>Zn(2+)</name>
        <dbReference type="ChEBI" id="CHEBI:29105"/>
    </cofactor>
    <text evidence="7">Binds 1 zinc ion.</text>
</comment>
<dbReference type="Pfam" id="PF01432">
    <property type="entry name" value="Peptidase_M3"/>
    <property type="match status" value="1"/>
</dbReference>
<dbReference type="FunFam" id="3.40.390.10:FF:000009">
    <property type="entry name" value="Oligopeptidase A"/>
    <property type="match status" value="1"/>
</dbReference>
<feature type="domain" description="Peptidase M3A/M3B catalytic" evidence="8">
    <location>
        <begin position="226"/>
        <end position="667"/>
    </location>
</feature>
<dbReference type="GO" id="GO:0005829">
    <property type="term" value="C:cytosol"/>
    <property type="evidence" value="ECO:0007669"/>
    <property type="project" value="TreeGrafter"/>
</dbReference>
<evidence type="ECO:0000256" key="6">
    <source>
        <dbReference type="ARBA" id="ARBA00023049"/>
    </source>
</evidence>
<dbReference type="Gene3D" id="3.40.390.10">
    <property type="entry name" value="Collagenase (Catalytic Domain)"/>
    <property type="match status" value="1"/>
</dbReference>
<comment type="similarity">
    <text evidence="1 7">Belongs to the peptidase M3 family.</text>
</comment>
<evidence type="ECO:0000313" key="9">
    <source>
        <dbReference type="EMBL" id="MBF5028062.1"/>
    </source>
</evidence>
<dbReference type="InterPro" id="IPR034005">
    <property type="entry name" value="M3A_DCP"/>
</dbReference>
<dbReference type="SUPFAM" id="SSF55486">
    <property type="entry name" value="Metalloproteases ('zincins'), catalytic domain"/>
    <property type="match status" value="1"/>
</dbReference>
<dbReference type="CDD" id="cd06456">
    <property type="entry name" value="M3A_DCP"/>
    <property type="match status" value="1"/>
</dbReference>
<dbReference type="InterPro" id="IPR024079">
    <property type="entry name" value="MetalloPept_cat_dom_sf"/>
</dbReference>
<evidence type="ECO:0000256" key="2">
    <source>
        <dbReference type="ARBA" id="ARBA00022670"/>
    </source>
</evidence>
<gene>
    <name evidence="9" type="ORF">IC612_09660</name>
</gene>
<keyword evidence="6 7" id="KW-0482">Metalloprotease</keyword>
<protein>
    <submittedName>
        <fullName evidence="9">M3 family metallopeptidase</fullName>
    </submittedName>
</protein>
<evidence type="ECO:0000313" key="10">
    <source>
        <dbReference type="Proteomes" id="UP000694480"/>
    </source>
</evidence>
<dbReference type="GO" id="GO:0006508">
    <property type="term" value="P:proteolysis"/>
    <property type="evidence" value="ECO:0007669"/>
    <property type="project" value="UniProtKB-KW"/>
</dbReference>
<dbReference type="RefSeq" id="WP_194739987.1">
    <property type="nucleotide sequence ID" value="NZ_JADKYY010000014.1"/>
</dbReference>
<dbReference type="GO" id="GO:0004180">
    <property type="term" value="F:carboxypeptidase activity"/>
    <property type="evidence" value="ECO:0007669"/>
    <property type="project" value="TreeGrafter"/>
</dbReference>
<dbReference type="PANTHER" id="PTHR43660:SF1">
    <property type="entry name" value="DIPEPTIDYL CARBOXYPEPTIDASE"/>
    <property type="match status" value="1"/>
</dbReference>
<accession>A0A930YX50</accession>
<reference evidence="9" key="1">
    <citation type="submission" date="2020-11" db="EMBL/GenBank/DDBJ databases">
        <title>Genome seq and assembly of Planobacterium sp.</title>
        <authorList>
            <person name="Chhetri G."/>
        </authorList>
    </citation>
    <scope>NUCLEOTIDE SEQUENCE</scope>
    <source>
        <strain evidence="9">GCR5</strain>
    </source>
</reference>
<proteinExistence type="inferred from homology"/>
<evidence type="ECO:0000256" key="1">
    <source>
        <dbReference type="ARBA" id="ARBA00006040"/>
    </source>
</evidence>
<dbReference type="InterPro" id="IPR001567">
    <property type="entry name" value="Pept_M3A_M3B_dom"/>
</dbReference>
<evidence type="ECO:0000256" key="4">
    <source>
        <dbReference type="ARBA" id="ARBA00022801"/>
    </source>
</evidence>
<keyword evidence="10" id="KW-1185">Reference proteome</keyword>
<dbReference type="Gene3D" id="1.10.1370.10">
    <property type="entry name" value="Neurolysin, domain 3"/>
    <property type="match status" value="1"/>
</dbReference>
<sequence length="672" mass="77530">MENILTKAFDTPFGTTPFERITPEDFLPAITQLISVTTAEIEKIATNPKTANYENTIEALAYSGKELNTVSSIFFNLNSAETTDRLQDLAQQISPLLTEFSSKITQNEQLFARIYRVHKLTDRSTLDKEQQMLLEETYKEFIRSGAKLSSEQKKELELINKDIAKKSLQFGQNLLAATNQYFKHIKDEEELKGVPEGIKFQFAEEAKTRGLDGYVITLDYPSYLPAMMYLEDRNLRMELALANGRKAAQPGMYDNRNLIRELTVLRSKKAILLGYRNYAEYVLEERMAKSPATVENFLHELREKATPFAYRDVEEIQRMAKADGIKQVETWDHSYYAEKIKKERFDINDEELRPYLPLKSVEKALFTLINTLFGLEFIPRTDIEVYHKEVQVYEVREQGSYKAILYTDYHPRKGKRAGAWMTSYQNQYIENGENHRPHISVVCNFTKPTAQVPSLLTFQEVTTLFHEFGHALHGMLANTRYPSLSGTNVKWDFVELPSQFMENFCYEPDFLQSFAFHYRTGEPLPLEKISKITQSKNFMEGYQTLRQIGFGLLDMGYHQHNETIGDIREFELLQTASTQVYPIHSDMCTSTSFSHIFHGGYASGYYSYKWAEVLDADAFDHFKSQGLDDNSTAKKFKTLLSKGGSEDPMQLYIEFKGDEPTIDSLMKRAFGQ</sequence>
<keyword evidence="4 7" id="KW-0378">Hydrolase</keyword>
<dbReference type="InterPro" id="IPR024077">
    <property type="entry name" value="Neurolysin/TOP_dom2"/>
</dbReference>
<dbReference type="GO" id="GO:0004222">
    <property type="term" value="F:metalloendopeptidase activity"/>
    <property type="evidence" value="ECO:0007669"/>
    <property type="project" value="InterPro"/>
</dbReference>
<keyword evidence="5 7" id="KW-0862">Zinc</keyword>
<dbReference type="InterPro" id="IPR045090">
    <property type="entry name" value="Pept_M3A_M3B"/>
</dbReference>
<evidence type="ECO:0000256" key="5">
    <source>
        <dbReference type="ARBA" id="ARBA00022833"/>
    </source>
</evidence>
<organism evidence="9 10">
    <name type="scientific">Planobacterium oryzisoli</name>
    <dbReference type="NCBI Taxonomy" id="2771435"/>
    <lineage>
        <taxon>Bacteria</taxon>
        <taxon>Pseudomonadati</taxon>
        <taxon>Bacteroidota</taxon>
        <taxon>Flavobacteriia</taxon>
        <taxon>Flavobacteriales</taxon>
        <taxon>Weeksellaceae</taxon>
        <taxon>Chryseobacterium group</taxon>
        <taxon>Chryseobacterium</taxon>
    </lineage>
</organism>
<dbReference type="EMBL" id="JADKYY010000014">
    <property type="protein sequence ID" value="MBF5028062.1"/>
    <property type="molecule type" value="Genomic_DNA"/>
</dbReference>
<dbReference type="AlphaFoldDB" id="A0A930YX50"/>